<protein>
    <submittedName>
        <fullName evidence="5">Gfo/Idh/MocA family oxidoreductase</fullName>
    </submittedName>
</protein>
<dbReference type="AlphaFoldDB" id="A0A6B1DU63"/>
<comment type="caution">
    <text evidence="5">The sequence shown here is derived from an EMBL/GenBank/DDBJ whole genome shotgun (WGS) entry which is preliminary data.</text>
</comment>
<dbReference type="Pfam" id="PF22725">
    <property type="entry name" value="GFO_IDH_MocA_C3"/>
    <property type="match status" value="1"/>
</dbReference>
<feature type="domain" description="Gfo/Idh/MocA-like oxidoreductase N-terminal" evidence="3">
    <location>
        <begin position="44"/>
        <end position="159"/>
    </location>
</feature>
<dbReference type="InterPro" id="IPR051317">
    <property type="entry name" value="Gfo/Idh/MocA_oxidoreduct"/>
</dbReference>
<organism evidence="5">
    <name type="scientific">Caldilineaceae bacterium SB0662_bin_9</name>
    <dbReference type="NCBI Taxonomy" id="2605258"/>
    <lineage>
        <taxon>Bacteria</taxon>
        <taxon>Bacillati</taxon>
        <taxon>Chloroflexota</taxon>
        <taxon>Caldilineae</taxon>
        <taxon>Caldilineales</taxon>
        <taxon>Caldilineaceae</taxon>
    </lineage>
</organism>
<evidence type="ECO:0000259" key="4">
    <source>
        <dbReference type="Pfam" id="PF22725"/>
    </source>
</evidence>
<dbReference type="PANTHER" id="PTHR43708">
    <property type="entry name" value="CONSERVED EXPRESSED OXIDOREDUCTASE (EUROFUNG)"/>
    <property type="match status" value="1"/>
</dbReference>
<gene>
    <name evidence="5" type="ORF">F4Y08_09725</name>
</gene>
<evidence type="ECO:0000256" key="2">
    <source>
        <dbReference type="ARBA" id="ARBA00023002"/>
    </source>
</evidence>
<keyword evidence="2" id="KW-0560">Oxidoreductase</keyword>
<dbReference type="Gene3D" id="3.40.50.720">
    <property type="entry name" value="NAD(P)-binding Rossmann-like Domain"/>
    <property type="match status" value="1"/>
</dbReference>
<dbReference type="InterPro" id="IPR036291">
    <property type="entry name" value="NAD(P)-bd_dom_sf"/>
</dbReference>
<sequence length="413" mass="46189">MGPRHRGGRPGGLPRRLHHWPTGLWCLATPRQRRLSTEPVSLSCSLVGCGVRGSYWAEILAEHPGVSLEALVDSDIGKAQALAASLEISAACHPSLKPESIPWDFVVLATPPELHHRQVQACLAQGVHIICEKPLVEEFAQAIELVRLAQKTERQLMVGMNFRYLAASQHLRQTVQEQRLGPLAFGRFNYTRNRDGRREDLNSHPLAMRHPMLLEQSVHHLDLIRYCYAQEVVRVCADMWNPPGSVYLHDSCVSVLMEMADGARVNYLGTWTAGWNGMEFAWRTDFRDGVILQRNQFADVVECRLEPELGLTGPRFKDGDQAEELYSVSLETQRPFVDDAKGLLDEFVSCVHLGLSVRTSAHDHLGTLALLEACMQSNAAGTWIDLAHVFAEHGATNLWPTPDQPDSSIHHEE</sequence>
<dbReference type="EMBL" id="VXPY01000069">
    <property type="protein sequence ID" value="MYD90597.1"/>
    <property type="molecule type" value="Genomic_DNA"/>
</dbReference>
<comment type="similarity">
    <text evidence="1">Belongs to the Gfo/Idh/MocA family.</text>
</comment>
<reference evidence="5" key="1">
    <citation type="submission" date="2019-09" db="EMBL/GenBank/DDBJ databases">
        <title>Characterisation of the sponge microbiome using genome-centric metagenomics.</title>
        <authorList>
            <person name="Engelberts J.P."/>
            <person name="Robbins S.J."/>
            <person name="De Goeij J.M."/>
            <person name="Aranda M."/>
            <person name="Bell S.C."/>
            <person name="Webster N.S."/>
        </authorList>
    </citation>
    <scope>NUCLEOTIDE SEQUENCE</scope>
    <source>
        <strain evidence="5">SB0662_bin_9</strain>
    </source>
</reference>
<dbReference type="InterPro" id="IPR000683">
    <property type="entry name" value="Gfo/Idh/MocA-like_OxRdtase_N"/>
</dbReference>
<dbReference type="InterPro" id="IPR055170">
    <property type="entry name" value="GFO_IDH_MocA-like_dom"/>
</dbReference>
<evidence type="ECO:0000313" key="5">
    <source>
        <dbReference type="EMBL" id="MYD90597.1"/>
    </source>
</evidence>
<proteinExistence type="inferred from homology"/>
<dbReference type="GO" id="GO:0016491">
    <property type="term" value="F:oxidoreductase activity"/>
    <property type="evidence" value="ECO:0007669"/>
    <property type="project" value="UniProtKB-KW"/>
</dbReference>
<evidence type="ECO:0000256" key="1">
    <source>
        <dbReference type="ARBA" id="ARBA00010928"/>
    </source>
</evidence>
<dbReference type="Pfam" id="PF01408">
    <property type="entry name" value="GFO_IDH_MocA"/>
    <property type="match status" value="1"/>
</dbReference>
<evidence type="ECO:0000259" key="3">
    <source>
        <dbReference type="Pfam" id="PF01408"/>
    </source>
</evidence>
<accession>A0A6B1DU63</accession>
<feature type="domain" description="GFO/IDH/MocA-like oxidoreductase" evidence="4">
    <location>
        <begin position="169"/>
        <end position="275"/>
    </location>
</feature>
<name>A0A6B1DU63_9CHLR</name>
<dbReference type="GO" id="GO:0000166">
    <property type="term" value="F:nucleotide binding"/>
    <property type="evidence" value="ECO:0007669"/>
    <property type="project" value="InterPro"/>
</dbReference>
<dbReference type="PANTHER" id="PTHR43708:SF5">
    <property type="entry name" value="CONSERVED EXPRESSED OXIDOREDUCTASE (EUROFUNG)-RELATED"/>
    <property type="match status" value="1"/>
</dbReference>
<dbReference type="SUPFAM" id="SSF55347">
    <property type="entry name" value="Glyceraldehyde-3-phosphate dehydrogenase-like, C-terminal domain"/>
    <property type="match status" value="1"/>
</dbReference>
<dbReference type="Gene3D" id="3.30.360.10">
    <property type="entry name" value="Dihydrodipicolinate Reductase, domain 2"/>
    <property type="match status" value="1"/>
</dbReference>
<dbReference type="SUPFAM" id="SSF51735">
    <property type="entry name" value="NAD(P)-binding Rossmann-fold domains"/>
    <property type="match status" value="1"/>
</dbReference>